<evidence type="ECO:0000256" key="1">
    <source>
        <dbReference type="ARBA" id="ARBA00010552"/>
    </source>
</evidence>
<proteinExistence type="inferred from homology"/>
<gene>
    <name evidence="2" type="ORF">SAMN03003324_01436</name>
</gene>
<protein>
    <submittedName>
        <fullName evidence="2">Enamine deaminase RidA, house cleaning of reactive enamine intermediates, YjgF/YER057c/UK114 family</fullName>
    </submittedName>
</protein>
<reference evidence="2 3" key="1">
    <citation type="submission" date="2016-10" db="EMBL/GenBank/DDBJ databases">
        <authorList>
            <person name="de Groot N.N."/>
        </authorList>
    </citation>
    <scope>NUCLEOTIDE SEQUENCE [LARGE SCALE GENOMIC DNA]</scope>
    <source>
        <strain evidence="2 3">ATCC 51969</strain>
    </source>
</reference>
<dbReference type="AlphaFoldDB" id="A0A1I2DBZ8"/>
<organism evidence="2 3">
    <name type="scientific">Pedobacter antarcticus</name>
    <dbReference type="NCBI Taxonomy" id="34086"/>
    <lineage>
        <taxon>Bacteria</taxon>
        <taxon>Pseudomonadati</taxon>
        <taxon>Bacteroidota</taxon>
        <taxon>Sphingobacteriia</taxon>
        <taxon>Sphingobacteriales</taxon>
        <taxon>Sphingobacteriaceae</taxon>
        <taxon>Pedobacter</taxon>
    </lineage>
</organism>
<dbReference type="SUPFAM" id="SSF55298">
    <property type="entry name" value="YjgF-like"/>
    <property type="match status" value="1"/>
</dbReference>
<name>A0A1I2DBZ8_9SPHI</name>
<dbReference type="STRING" id="34086.SAMN04488084_103104"/>
<dbReference type="Proteomes" id="UP000183129">
    <property type="component" value="Unassembled WGS sequence"/>
</dbReference>
<dbReference type="Pfam" id="PF01042">
    <property type="entry name" value="Ribonuc_L-PSP"/>
    <property type="match status" value="1"/>
</dbReference>
<dbReference type="PANTHER" id="PTHR11803:SF58">
    <property type="entry name" value="PROTEIN HMF1-RELATED"/>
    <property type="match status" value="1"/>
</dbReference>
<accession>A0A1I2DBZ8</accession>
<dbReference type="EMBL" id="FONS01000002">
    <property type="protein sequence ID" value="SFE77999.1"/>
    <property type="molecule type" value="Genomic_DNA"/>
</dbReference>
<dbReference type="RefSeq" id="WP_037442432.1">
    <property type="nucleotide sequence ID" value="NZ_FNGZ01000003.1"/>
</dbReference>
<evidence type="ECO:0000313" key="3">
    <source>
        <dbReference type="Proteomes" id="UP000183129"/>
    </source>
</evidence>
<dbReference type="InterPro" id="IPR035959">
    <property type="entry name" value="RutC-like_sf"/>
</dbReference>
<dbReference type="CDD" id="cd00448">
    <property type="entry name" value="YjgF_YER057c_UK114_family"/>
    <property type="match status" value="1"/>
</dbReference>
<evidence type="ECO:0000313" key="2">
    <source>
        <dbReference type="EMBL" id="SFE77999.1"/>
    </source>
</evidence>
<dbReference type="InterPro" id="IPR006175">
    <property type="entry name" value="YjgF/YER057c/UK114"/>
</dbReference>
<dbReference type="PANTHER" id="PTHR11803">
    <property type="entry name" value="2-IMINOBUTANOATE/2-IMINOPROPANOATE DEAMINASE RIDA"/>
    <property type="match status" value="1"/>
</dbReference>
<sequence length="131" mass="14550">MIQFKNSEKVFKINGLSQVVEIPLGNQKMLVLSGQIPLNQKGELVGNDVRTQTVQIFENVKAILESCGASLNDIIKLGIFITDISQTAVYREVRDQYINLETPPTSTLLEVKGLFRADIFIEIEVTAIVAN</sequence>
<comment type="similarity">
    <text evidence="1">Belongs to the RutC family.</text>
</comment>
<dbReference type="Gene3D" id="3.30.1330.40">
    <property type="entry name" value="RutC-like"/>
    <property type="match status" value="1"/>
</dbReference>
<dbReference type="GO" id="GO:0005829">
    <property type="term" value="C:cytosol"/>
    <property type="evidence" value="ECO:0007669"/>
    <property type="project" value="TreeGrafter"/>
</dbReference>
<dbReference type="GO" id="GO:0019239">
    <property type="term" value="F:deaminase activity"/>
    <property type="evidence" value="ECO:0007669"/>
    <property type="project" value="TreeGrafter"/>
</dbReference>